<sequence>MQQSHQVRPGGGAWAAAVVWACLPLFTCGLATPFTIGFAAFWLRSIWHVVAASVYMVCIGSFVIAALAYNDFEDVPQPLAALVSLGLLVSWGGGVIHSGILVPTMARARLRPSLGGPPHMNPHRRTTVPTYQRHPQERAPYQRHPGDPAAHQQGPYPPRHDEPRRRASGEQGTPHQRRPGEAERSGRRHSSEPDGVGRRPGEPGGVSGAAGAGAAGRRSGETDWTGRRAGETDWSGRRPGEPGGAGRRSGETEWSERRSGEPGGAGRRSGETEWSGRRHGGEPDGVGRRPGEPGEGGRRPGEPEWIGHYRVLKSLGRGGQGAVYLAVTPEGGRVAVKVLHDLVNETARTRFAREVDAARRVATFSTARVLDVNISGQHAYIVSEYVDGPSLEQLVKKHGPRDDDSLTRLALSTAGALAAIHKAGIVHRDFKPSNVLIGNDGPRVIDFGIARALDQVTMVTAGKMVGTPPYMSPEQLTGETVGPASDVFSWAVTIMFAATGRPAFGEDTVPAVFNRVLTFHPDLSPLPAALRGVVGACLSKRPEERPSASDAMVAIVH</sequence>
<dbReference type="GO" id="GO:0005524">
    <property type="term" value="F:ATP binding"/>
    <property type="evidence" value="ECO:0007669"/>
    <property type="project" value="UniProtKB-KW"/>
</dbReference>
<keyword evidence="6" id="KW-1133">Transmembrane helix</keyword>
<feature type="compositionally biased region" description="Basic and acidic residues" evidence="5">
    <location>
        <begin position="268"/>
        <end position="304"/>
    </location>
</feature>
<protein>
    <submittedName>
        <fullName evidence="8">Protein kinase</fullName>
    </submittedName>
</protein>
<feature type="transmembrane region" description="Helical" evidence="6">
    <location>
        <begin position="12"/>
        <end position="42"/>
    </location>
</feature>
<dbReference type="InterPro" id="IPR000719">
    <property type="entry name" value="Prot_kinase_dom"/>
</dbReference>
<dbReference type="AlphaFoldDB" id="A0A5C4W002"/>
<keyword evidence="4" id="KW-0067">ATP-binding</keyword>
<name>A0A5C4W002_9ACTN</name>
<feature type="transmembrane region" description="Helical" evidence="6">
    <location>
        <begin position="49"/>
        <end position="69"/>
    </location>
</feature>
<evidence type="ECO:0000256" key="3">
    <source>
        <dbReference type="ARBA" id="ARBA00022777"/>
    </source>
</evidence>
<feature type="compositionally biased region" description="Basic and acidic residues" evidence="5">
    <location>
        <begin position="158"/>
        <end position="168"/>
    </location>
</feature>
<feature type="compositionally biased region" description="Basic and acidic residues" evidence="5">
    <location>
        <begin position="218"/>
        <end position="240"/>
    </location>
</feature>
<keyword evidence="3 8" id="KW-0418">Kinase</keyword>
<dbReference type="Pfam" id="PF00069">
    <property type="entry name" value="Pkinase"/>
    <property type="match status" value="1"/>
</dbReference>
<feature type="transmembrane region" description="Helical" evidence="6">
    <location>
        <begin position="81"/>
        <end position="102"/>
    </location>
</feature>
<organism evidence="8 9">
    <name type="scientific">Nonomuraea phyllanthi</name>
    <dbReference type="NCBI Taxonomy" id="2219224"/>
    <lineage>
        <taxon>Bacteria</taxon>
        <taxon>Bacillati</taxon>
        <taxon>Actinomycetota</taxon>
        <taxon>Actinomycetes</taxon>
        <taxon>Streptosporangiales</taxon>
        <taxon>Streptosporangiaceae</taxon>
        <taxon>Nonomuraea</taxon>
    </lineage>
</organism>
<dbReference type="PROSITE" id="PS50011">
    <property type="entry name" value="PROTEIN_KINASE_DOM"/>
    <property type="match status" value="1"/>
</dbReference>
<dbReference type="SUPFAM" id="SSF56112">
    <property type="entry name" value="Protein kinase-like (PK-like)"/>
    <property type="match status" value="1"/>
</dbReference>
<dbReference type="InterPro" id="IPR011009">
    <property type="entry name" value="Kinase-like_dom_sf"/>
</dbReference>
<accession>A0A5C4W002</accession>
<keyword evidence="9" id="KW-1185">Reference proteome</keyword>
<gene>
    <name evidence="8" type="ORF">FH608_034190</name>
</gene>
<evidence type="ECO:0000256" key="4">
    <source>
        <dbReference type="ARBA" id="ARBA00022840"/>
    </source>
</evidence>
<evidence type="ECO:0000259" key="7">
    <source>
        <dbReference type="PROSITE" id="PS50011"/>
    </source>
</evidence>
<feature type="region of interest" description="Disordered" evidence="5">
    <location>
        <begin position="112"/>
        <end position="304"/>
    </location>
</feature>
<dbReference type="PROSITE" id="PS00108">
    <property type="entry name" value="PROTEIN_KINASE_ST"/>
    <property type="match status" value="1"/>
</dbReference>
<dbReference type="PANTHER" id="PTHR43289">
    <property type="entry name" value="MITOGEN-ACTIVATED PROTEIN KINASE KINASE KINASE 20-RELATED"/>
    <property type="match status" value="1"/>
</dbReference>
<dbReference type="OrthoDB" id="3915799at2"/>
<dbReference type="EMBL" id="VDLX02000015">
    <property type="protein sequence ID" value="KAB8190578.1"/>
    <property type="molecule type" value="Genomic_DNA"/>
</dbReference>
<dbReference type="GO" id="GO:0004674">
    <property type="term" value="F:protein serine/threonine kinase activity"/>
    <property type="evidence" value="ECO:0007669"/>
    <property type="project" value="TreeGrafter"/>
</dbReference>
<dbReference type="CDD" id="cd14014">
    <property type="entry name" value="STKc_PknB_like"/>
    <property type="match status" value="1"/>
</dbReference>
<dbReference type="Proteomes" id="UP000312512">
    <property type="component" value="Unassembled WGS sequence"/>
</dbReference>
<feature type="domain" description="Protein kinase" evidence="7">
    <location>
        <begin position="309"/>
        <end position="557"/>
    </location>
</feature>
<proteinExistence type="predicted"/>
<comment type="caution">
    <text evidence="8">The sequence shown here is derived from an EMBL/GenBank/DDBJ whole genome shotgun (WGS) entry which is preliminary data.</text>
</comment>
<dbReference type="Gene3D" id="3.30.200.20">
    <property type="entry name" value="Phosphorylase Kinase, domain 1"/>
    <property type="match status" value="1"/>
</dbReference>
<keyword evidence="2" id="KW-0547">Nucleotide-binding</keyword>
<evidence type="ECO:0000256" key="6">
    <source>
        <dbReference type="SAM" id="Phobius"/>
    </source>
</evidence>
<reference evidence="8 9" key="1">
    <citation type="submission" date="2019-10" db="EMBL/GenBank/DDBJ databases">
        <title>Nonomuraea sp. nov., isolated from Phyllanthus amarus.</title>
        <authorList>
            <person name="Klykleung N."/>
            <person name="Tanasupawat S."/>
        </authorList>
    </citation>
    <scope>NUCLEOTIDE SEQUENCE [LARGE SCALE GENOMIC DNA]</scope>
    <source>
        <strain evidence="8 9">PA1-10</strain>
    </source>
</reference>
<keyword evidence="1" id="KW-0808">Transferase</keyword>
<keyword evidence="6" id="KW-0472">Membrane</keyword>
<evidence type="ECO:0000256" key="2">
    <source>
        <dbReference type="ARBA" id="ARBA00022741"/>
    </source>
</evidence>
<feature type="compositionally biased region" description="Gly residues" evidence="5">
    <location>
        <begin position="202"/>
        <end position="214"/>
    </location>
</feature>
<evidence type="ECO:0000313" key="8">
    <source>
        <dbReference type="EMBL" id="KAB8190578.1"/>
    </source>
</evidence>
<keyword evidence="6" id="KW-0812">Transmembrane</keyword>
<feature type="compositionally biased region" description="Basic and acidic residues" evidence="5">
    <location>
        <begin position="178"/>
        <end position="201"/>
    </location>
</feature>
<evidence type="ECO:0000313" key="9">
    <source>
        <dbReference type="Proteomes" id="UP000312512"/>
    </source>
</evidence>
<evidence type="ECO:0000256" key="5">
    <source>
        <dbReference type="SAM" id="MobiDB-lite"/>
    </source>
</evidence>
<feature type="compositionally biased region" description="Basic and acidic residues" evidence="5">
    <location>
        <begin position="248"/>
        <end position="260"/>
    </location>
</feature>
<evidence type="ECO:0000256" key="1">
    <source>
        <dbReference type="ARBA" id="ARBA00022679"/>
    </source>
</evidence>
<dbReference type="PANTHER" id="PTHR43289:SF34">
    <property type="entry name" value="SERINE_THREONINE-PROTEIN KINASE YBDM-RELATED"/>
    <property type="match status" value="1"/>
</dbReference>
<dbReference type="Gene3D" id="1.10.510.10">
    <property type="entry name" value="Transferase(Phosphotransferase) domain 1"/>
    <property type="match status" value="1"/>
</dbReference>
<dbReference type="InterPro" id="IPR008271">
    <property type="entry name" value="Ser/Thr_kinase_AS"/>
</dbReference>